<dbReference type="SUPFAM" id="SSF54427">
    <property type="entry name" value="NTF2-like"/>
    <property type="match status" value="1"/>
</dbReference>
<dbReference type="PANTHER" id="PTHR31723">
    <property type="entry name" value="PATHOGENESIS-RELATED FAMILY PROTEIN"/>
    <property type="match status" value="1"/>
</dbReference>
<dbReference type="OrthoDB" id="448312at2"/>
<dbReference type="EMBL" id="FZMO01000390">
    <property type="protein sequence ID" value="SNQ50372.1"/>
    <property type="molecule type" value="Genomic_DNA"/>
</dbReference>
<dbReference type="InterPro" id="IPR053218">
    <property type="entry name" value="Pathogen-related_defense"/>
</dbReference>
<dbReference type="Proteomes" id="UP000234331">
    <property type="component" value="Unassembled WGS sequence"/>
</dbReference>
<protein>
    <submittedName>
        <fullName evidence="1">SnoaL-like polyketide cyclase</fullName>
    </submittedName>
</protein>
<dbReference type="AlphaFoldDB" id="A0A2I2KXI7"/>
<keyword evidence="2" id="KW-1185">Reference proteome</keyword>
<dbReference type="GO" id="GO:0030638">
    <property type="term" value="P:polyketide metabolic process"/>
    <property type="evidence" value="ECO:0007669"/>
    <property type="project" value="InterPro"/>
</dbReference>
<evidence type="ECO:0000313" key="2">
    <source>
        <dbReference type="Proteomes" id="UP000234331"/>
    </source>
</evidence>
<sequence length="238" mass="26313">MVTIHGIRQPEDVIVADNGAVGQPLHVQGRDAVIAASQGVAWRDGAPPDYHYSRENMPAERSVTHESGSLADIVERLVQVFEMEVSHKRNPAEWLSMVAEQVTVSVNGGPKVGSAELAERGSYNVLIGENPYYSAADESFESSHDVFHQAFPGGFFWEVLEVYSPPPVVTFKWRHWGTFAGPYKGVEPTGERIEMFGVTVVHVTDDLRITETQHFYDNTDFLGQLARGQLAPNPRAHG</sequence>
<reference evidence="1 2" key="1">
    <citation type="submission" date="2017-06" db="EMBL/GenBank/DDBJ databases">
        <authorList>
            <person name="Kim H.J."/>
            <person name="Triplett B.A."/>
        </authorList>
    </citation>
    <scope>NUCLEOTIDE SEQUENCE [LARGE SCALE GENOMIC DNA]</scope>
    <source>
        <strain evidence="1">FRACA_ARgP5</strain>
    </source>
</reference>
<dbReference type="PANTHER" id="PTHR31723:SF10">
    <property type="entry name" value="PATHOGEN-RELATED PROTEIN"/>
    <property type="match status" value="1"/>
</dbReference>
<dbReference type="InterPro" id="IPR032710">
    <property type="entry name" value="NTF2-like_dom_sf"/>
</dbReference>
<name>A0A2I2KXI7_9ACTN</name>
<proteinExistence type="predicted"/>
<evidence type="ECO:0000313" key="1">
    <source>
        <dbReference type="EMBL" id="SNQ50372.1"/>
    </source>
</evidence>
<dbReference type="Gene3D" id="3.10.450.50">
    <property type="match status" value="1"/>
</dbReference>
<accession>A0A2I2KXI7</accession>
<organism evidence="1 2">
    <name type="scientific">Frankia canadensis</name>
    <dbReference type="NCBI Taxonomy" id="1836972"/>
    <lineage>
        <taxon>Bacteria</taxon>
        <taxon>Bacillati</taxon>
        <taxon>Actinomycetota</taxon>
        <taxon>Actinomycetes</taxon>
        <taxon>Frankiales</taxon>
        <taxon>Frankiaceae</taxon>
        <taxon>Frankia</taxon>
    </lineage>
</organism>
<gene>
    <name evidence="1" type="ORF">FRACA_450003</name>
</gene>
<dbReference type="InterPro" id="IPR009959">
    <property type="entry name" value="Cyclase_SnoaL-like"/>
</dbReference>
<dbReference type="Pfam" id="PF07366">
    <property type="entry name" value="SnoaL"/>
    <property type="match status" value="1"/>
</dbReference>